<organism evidence="4 5">
    <name type="scientific">Babesia bigemina</name>
    <dbReference type="NCBI Taxonomy" id="5866"/>
    <lineage>
        <taxon>Eukaryota</taxon>
        <taxon>Sar</taxon>
        <taxon>Alveolata</taxon>
        <taxon>Apicomplexa</taxon>
        <taxon>Aconoidasida</taxon>
        <taxon>Piroplasmida</taxon>
        <taxon>Babesiidae</taxon>
        <taxon>Babesia</taxon>
    </lineage>
</organism>
<dbReference type="KEGG" id="bbig:BBBOND_0102940"/>
<accession>A0A061CZC0</accession>
<dbReference type="PANTHER" id="PTHR46042:SF1">
    <property type="entry name" value="DIPHTHINE METHYLTRANSFERASE"/>
    <property type="match status" value="1"/>
</dbReference>
<dbReference type="GO" id="GO:0005737">
    <property type="term" value="C:cytoplasm"/>
    <property type="evidence" value="ECO:0007669"/>
    <property type="project" value="TreeGrafter"/>
</dbReference>
<dbReference type="InterPro" id="IPR015943">
    <property type="entry name" value="WD40/YVTN_repeat-like_dom_sf"/>
</dbReference>
<dbReference type="Proteomes" id="UP000033188">
    <property type="component" value="Chromosome 1"/>
</dbReference>
<dbReference type="Gene3D" id="2.130.10.10">
    <property type="entry name" value="YVTN repeat-like/Quinoprotein amine dehydrogenase"/>
    <property type="match status" value="1"/>
</dbReference>
<sequence>MASNASVNVIHTLHTKGQPDCIKLFPSDILQDDTLTGTCLAATYDYRPETKSREGSLLAFNPWCAVHQYVPLAFEIRLNRLLQNDVKQDGSIAAYSVTEQRSHGILSCSWIKLPDHHGASCVTSNLTIETFKVEANNRNNDDSPMLSMERLGEIQLDNKNDVDGFMAQKWCGSLLKAHEVETWISTFQPDNSNVLLTGADDSQIKLFDRRIATEPLQTLKCFDRHLMRFDMRNMKSPISVWQTDGAVWYIDFVDWNKLHVAGCYDGALVYASEETGEAQPLSATSCELKKRFAPDNALIYGASHYELPSGNVYISCNFYEKQILFWQ</sequence>
<evidence type="ECO:0000256" key="2">
    <source>
        <dbReference type="ARBA" id="ARBA00022737"/>
    </source>
</evidence>
<dbReference type="SUPFAM" id="SSF50978">
    <property type="entry name" value="WD40 repeat-like"/>
    <property type="match status" value="1"/>
</dbReference>
<proteinExistence type="predicted"/>
<dbReference type="PANTHER" id="PTHR46042">
    <property type="entry name" value="DIPHTHINE METHYLTRANSFERASE"/>
    <property type="match status" value="1"/>
</dbReference>
<dbReference type="AlphaFoldDB" id="A0A061CZC0"/>
<gene>
    <name evidence="4" type="ORF">BBBOND_0102940</name>
</gene>
<dbReference type="GO" id="GO:0017183">
    <property type="term" value="P:protein histidyl modification to diphthamide"/>
    <property type="evidence" value="ECO:0007669"/>
    <property type="project" value="TreeGrafter"/>
</dbReference>
<evidence type="ECO:0000313" key="4">
    <source>
        <dbReference type="EMBL" id="CDR93971.1"/>
    </source>
</evidence>
<name>A0A061CZC0_BABBI</name>
<evidence type="ECO:0008006" key="6">
    <source>
        <dbReference type="Google" id="ProtNLM"/>
    </source>
</evidence>
<evidence type="ECO:0000313" key="5">
    <source>
        <dbReference type="Proteomes" id="UP000033188"/>
    </source>
</evidence>
<dbReference type="RefSeq" id="XP_012766157.1">
    <property type="nucleotide sequence ID" value="XM_012910703.1"/>
</dbReference>
<evidence type="ECO:0000256" key="1">
    <source>
        <dbReference type="ARBA" id="ARBA00022574"/>
    </source>
</evidence>
<dbReference type="InterPro" id="IPR052415">
    <property type="entry name" value="Diphthine_MTase"/>
</dbReference>
<dbReference type="EMBL" id="LK391707">
    <property type="protein sequence ID" value="CDR93971.1"/>
    <property type="molecule type" value="Genomic_DNA"/>
</dbReference>
<keyword evidence="1" id="KW-0853">WD repeat</keyword>
<dbReference type="GeneID" id="24562512"/>
<dbReference type="GO" id="GO:0061685">
    <property type="term" value="F:diphthine methylesterase activity"/>
    <property type="evidence" value="ECO:0007669"/>
    <property type="project" value="TreeGrafter"/>
</dbReference>
<reference evidence="5" key="1">
    <citation type="journal article" date="2014" name="Nucleic Acids Res.">
        <title>The evolutionary dynamics of variant antigen genes in Babesia reveal a history of genomic innovation underlying host-parasite interaction.</title>
        <authorList>
            <person name="Jackson A.P."/>
            <person name="Otto T.D."/>
            <person name="Darby A."/>
            <person name="Ramaprasad A."/>
            <person name="Xia D."/>
            <person name="Echaide I.E."/>
            <person name="Farber M."/>
            <person name="Gahlot S."/>
            <person name="Gamble J."/>
            <person name="Gupta D."/>
            <person name="Gupta Y."/>
            <person name="Jackson L."/>
            <person name="Malandrin L."/>
            <person name="Malas T.B."/>
            <person name="Moussa E."/>
            <person name="Nair M."/>
            <person name="Reid A.J."/>
            <person name="Sanders M."/>
            <person name="Sharma J."/>
            <person name="Tracey A."/>
            <person name="Quail M.A."/>
            <person name="Weir W."/>
            <person name="Wastling J.M."/>
            <person name="Hall N."/>
            <person name="Willadsen P."/>
            <person name="Lingelbach K."/>
            <person name="Shiels B."/>
            <person name="Tait A."/>
            <person name="Berriman M."/>
            <person name="Allred D.R."/>
            <person name="Pain A."/>
        </authorList>
    </citation>
    <scope>NUCLEOTIDE SEQUENCE [LARGE SCALE GENOMIC DNA]</scope>
    <source>
        <strain evidence="5">Bond</strain>
    </source>
</reference>
<dbReference type="InterPro" id="IPR036322">
    <property type="entry name" value="WD40_repeat_dom_sf"/>
</dbReference>
<dbReference type="VEuPathDB" id="PiroplasmaDB:BBBOND_0102940"/>
<dbReference type="OMA" id="AHEVETW"/>
<keyword evidence="5" id="KW-1185">Reference proteome</keyword>
<keyword evidence="2" id="KW-0677">Repeat</keyword>
<evidence type="ECO:0000256" key="3">
    <source>
        <dbReference type="ARBA" id="ARBA00043952"/>
    </source>
</evidence>
<protein>
    <recommendedName>
        <fullName evidence="6">Diphthine methyltransferase</fullName>
    </recommendedName>
</protein>
<dbReference type="STRING" id="5866.A0A061CZC0"/>
<dbReference type="OrthoDB" id="273771at2759"/>
<comment type="pathway">
    <text evidence="3">Protein modification.</text>
</comment>